<dbReference type="EMBL" id="LPVY01000003">
    <property type="protein sequence ID" value="KZB68068.1"/>
    <property type="molecule type" value="Genomic_DNA"/>
</dbReference>
<protein>
    <submittedName>
        <fullName evidence="2">Dithiol-disulfide isomerase</fullName>
    </submittedName>
</protein>
<dbReference type="GO" id="GO:0016853">
    <property type="term" value="F:isomerase activity"/>
    <property type="evidence" value="ECO:0007669"/>
    <property type="project" value="UniProtKB-KW"/>
</dbReference>
<name>A0A154L9N5_9PROT</name>
<dbReference type="GO" id="GO:0016491">
    <property type="term" value="F:oxidoreductase activity"/>
    <property type="evidence" value="ECO:0007669"/>
    <property type="project" value="InterPro"/>
</dbReference>
<dbReference type="InterPro" id="IPR001853">
    <property type="entry name" value="DSBA-like_thioredoxin_dom"/>
</dbReference>
<dbReference type="InterPro" id="IPR036249">
    <property type="entry name" value="Thioredoxin-like_sf"/>
</dbReference>
<reference evidence="2 3" key="1">
    <citation type="submission" date="2015-12" db="EMBL/GenBank/DDBJ databases">
        <title>Genome sequence of Thalassospira lucentensis MCCC 1A02072.</title>
        <authorList>
            <person name="Lu L."/>
            <person name="Lai Q."/>
            <person name="Shao Z."/>
            <person name="Qian P."/>
        </authorList>
    </citation>
    <scope>NUCLEOTIDE SEQUENCE [LARGE SCALE GENOMIC DNA]</scope>
    <source>
        <strain evidence="2 3">MCCC 1A02072</strain>
    </source>
</reference>
<accession>A0A154L9N5</accession>
<keyword evidence="2" id="KW-0413">Isomerase</keyword>
<gene>
    <name evidence="2" type="ORF">AUP42_11385</name>
</gene>
<evidence type="ECO:0000313" key="2">
    <source>
        <dbReference type="EMBL" id="KZB68068.1"/>
    </source>
</evidence>
<sequence>MNWQLGHSEASMAAIRIEAIIDTVCPWCYIGKKRLEKALAREQLDHMPITWRPFLLNPDMPNGGIDRKLYLSAKFGGTESATRVYKAIEAAGAAVGIDFNFDAIRLTPDSTDSHRLIYKVCAERPAVGNDLVEDLFTAYFLDGRDIGDHDVLCEIAVSHGEDRNEILDYLGGDMDREFVSQENRVAHQMGVTGVPCFLFNSRHALSGAQEPDILQRMIRLARQEETPV</sequence>
<organism evidence="2 3">
    <name type="scientific">Thalassospira lucentensis</name>
    <dbReference type="NCBI Taxonomy" id="168935"/>
    <lineage>
        <taxon>Bacteria</taxon>
        <taxon>Pseudomonadati</taxon>
        <taxon>Pseudomonadota</taxon>
        <taxon>Alphaproteobacteria</taxon>
        <taxon>Rhodospirillales</taxon>
        <taxon>Thalassospiraceae</taxon>
        <taxon>Thalassospira</taxon>
    </lineage>
</organism>
<dbReference type="PANTHER" id="PTHR13887">
    <property type="entry name" value="GLUTATHIONE S-TRANSFERASE KAPPA"/>
    <property type="match status" value="1"/>
</dbReference>
<dbReference type="PANTHER" id="PTHR13887:SF41">
    <property type="entry name" value="THIOREDOXIN SUPERFAMILY PROTEIN"/>
    <property type="match status" value="1"/>
</dbReference>
<dbReference type="RefSeq" id="WP_062948870.1">
    <property type="nucleotide sequence ID" value="NZ_LPVY01000003.1"/>
</dbReference>
<feature type="domain" description="DSBA-like thioredoxin" evidence="1">
    <location>
        <begin position="17"/>
        <end position="218"/>
    </location>
</feature>
<comment type="caution">
    <text evidence="2">The sequence shown here is derived from an EMBL/GenBank/DDBJ whole genome shotgun (WGS) entry which is preliminary data.</text>
</comment>
<dbReference type="SUPFAM" id="SSF52833">
    <property type="entry name" value="Thioredoxin-like"/>
    <property type="match status" value="1"/>
</dbReference>
<dbReference type="CDD" id="cd03024">
    <property type="entry name" value="DsbA_FrnE"/>
    <property type="match status" value="1"/>
</dbReference>
<dbReference type="Gene3D" id="3.40.30.10">
    <property type="entry name" value="Glutaredoxin"/>
    <property type="match status" value="1"/>
</dbReference>
<dbReference type="AlphaFoldDB" id="A0A154L9N5"/>
<evidence type="ECO:0000259" key="1">
    <source>
        <dbReference type="Pfam" id="PF01323"/>
    </source>
</evidence>
<dbReference type="Pfam" id="PF01323">
    <property type="entry name" value="DSBA"/>
    <property type="match status" value="1"/>
</dbReference>
<dbReference type="Proteomes" id="UP000076335">
    <property type="component" value="Unassembled WGS sequence"/>
</dbReference>
<evidence type="ECO:0000313" key="3">
    <source>
        <dbReference type="Proteomes" id="UP000076335"/>
    </source>
</evidence>
<dbReference type="OrthoDB" id="9799122at2"/>
<proteinExistence type="predicted"/>